<feature type="non-terminal residue" evidence="3">
    <location>
        <position position="1"/>
    </location>
</feature>
<dbReference type="GO" id="GO:0016020">
    <property type="term" value="C:membrane"/>
    <property type="evidence" value="ECO:0007669"/>
    <property type="project" value="TreeGrafter"/>
</dbReference>
<sequence>SILLSVSASYSLIDIPLIGGPSRLFAFYSLFTRAWEFAVGALLVLLTPQLSRLPDWLLARLGGVGFVLIVGSAAIISEDWIFPGFVVLFPVAGAVAMILSRPTRKSGRRTVLEHPLLVWIGDLSYSWYLWHWPVVVFTRLYFSDRWWVLLAAAGLSLVPAYLSWRYLESPIIRSVRLSGRRVVGLLAVALLVPGLVATVLAVGSRSGWGSDWPVGAHLVVQNDCDHGEFSPSSCTWEVENSRGVVLLAG</sequence>
<accession>A0A383AWM0</accession>
<feature type="non-terminal residue" evidence="3">
    <location>
        <position position="249"/>
    </location>
</feature>
<evidence type="ECO:0000259" key="2">
    <source>
        <dbReference type="Pfam" id="PF01757"/>
    </source>
</evidence>
<reference evidence="3" key="1">
    <citation type="submission" date="2018-05" db="EMBL/GenBank/DDBJ databases">
        <authorList>
            <person name="Lanie J.A."/>
            <person name="Ng W.-L."/>
            <person name="Kazmierczak K.M."/>
            <person name="Andrzejewski T.M."/>
            <person name="Davidsen T.M."/>
            <person name="Wayne K.J."/>
            <person name="Tettelin H."/>
            <person name="Glass J.I."/>
            <person name="Rusch D."/>
            <person name="Podicherti R."/>
            <person name="Tsui H.-C.T."/>
            <person name="Winkler M.E."/>
        </authorList>
    </citation>
    <scope>NUCLEOTIDE SEQUENCE</scope>
</reference>
<keyword evidence="1" id="KW-1133">Transmembrane helix</keyword>
<dbReference type="EMBL" id="UINC01195121">
    <property type="protein sequence ID" value="SVE11538.1"/>
    <property type="molecule type" value="Genomic_DNA"/>
</dbReference>
<feature type="transmembrane region" description="Helical" evidence="1">
    <location>
        <begin position="182"/>
        <end position="203"/>
    </location>
</feature>
<keyword evidence="1" id="KW-0812">Transmembrane</keyword>
<dbReference type="InterPro" id="IPR002656">
    <property type="entry name" value="Acyl_transf_3_dom"/>
</dbReference>
<feature type="transmembrane region" description="Helical" evidence="1">
    <location>
        <begin position="81"/>
        <end position="99"/>
    </location>
</feature>
<feature type="transmembrane region" description="Helical" evidence="1">
    <location>
        <begin position="145"/>
        <end position="162"/>
    </location>
</feature>
<dbReference type="GO" id="GO:0016747">
    <property type="term" value="F:acyltransferase activity, transferring groups other than amino-acyl groups"/>
    <property type="evidence" value="ECO:0007669"/>
    <property type="project" value="InterPro"/>
</dbReference>
<gene>
    <name evidence="3" type="ORF">METZ01_LOCUS464392</name>
</gene>
<proteinExistence type="predicted"/>
<feature type="transmembrane region" description="Helical" evidence="1">
    <location>
        <begin position="25"/>
        <end position="45"/>
    </location>
</feature>
<dbReference type="Pfam" id="PF01757">
    <property type="entry name" value="Acyl_transf_3"/>
    <property type="match status" value="1"/>
</dbReference>
<evidence type="ECO:0000256" key="1">
    <source>
        <dbReference type="SAM" id="Phobius"/>
    </source>
</evidence>
<protein>
    <recommendedName>
        <fullName evidence="2">Acyltransferase 3 domain-containing protein</fullName>
    </recommendedName>
</protein>
<name>A0A383AWM0_9ZZZZ</name>
<dbReference type="InterPro" id="IPR050879">
    <property type="entry name" value="Acyltransferase_3"/>
</dbReference>
<dbReference type="PANTHER" id="PTHR23028:SF53">
    <property type="entry name" value="ACYL_TRANSF_3 DOMAIN-CONTAINING PROTEIN"/>
    <property type="match status" value="1"/>
</dbReference>
<organism evidence="3">
    <name type="scientific">marine metagenome</name>
    <dbReference type="NCBI Taxonomy" id="408172"/>
    <lineage>
        <taxon>unclassified sequences</taxon>
        <taxon>metagenomes</taxon>
        <taxon>ecological metagenomes</taxon>
    </lineage>
</organism>
<feature type="domain" description="Acyltransferase 3" evidence="2">
    <location>
        <begin position="10"/>
        <end position="164"/>
    </location>
</feature>
<dbReference type="PANTHER" id="PTHR23028">
    <property type="entry name" value="ACETYLTRANSFERASE"/>
    <property type="match status" value="1"/>
</dbReference>
<dbReference type="GO" id="GO:0009103">
    <property type="term" value="P:lipopolysaccharide biosynthetic process"/>
    <property type="evidence" value="ECO:0007669"/>
    <property type="project" value="TreeGrafter"/>
</dbReference>
<keyword evidence="1" id="KW-0472">Membrane</keyword>
<evidence type="ECO:0000313" key="3">
    <source>
        <dbReference type="EMBL" id="SVE11538.1"/>
    </source>
</evidence>
<feature type="transmembrane region" description="Helical" evidence="1">
    <location>
        <begin position="111"/>
        <end position="130"/>
    </location>
</feature>
<dbReference type="AlphaFoldDB" id="A0A383AWM0"/>
<feature type="transmembrane region" description="Helical" evidence="1">
    <location>
        <begin position="57"/>
        <end position="75"/>
    </location>
</feature>